<reference evidence="2" key="1">
    <citation type="journal article" date="2023" name="Commun. Biol.">
        <title>Genome analysis of Parmales, the sister group of diatoms, reveals the evolutionary specialization of diatoms from phago-mixotrophs to photoautotrophs.</title>
        <authorList>
            <person name="Ban H."/>
            <person name="Sato S."/>
            <person name="Yoshikawa S."/>
            <person name="Yamada K."/>
            <person name="Nakamura Y."/>
            <person name="Ichinomiya M."/>
            <person name="Sato N."/>
            <person name="Blanc-Mathieu R."/>
            <person name="Endo H."/>
            <person name="Kuwata A."/>
            <person name="Ogata H."/>
        </authorList>
    </citation>
    <scope>NUCLEOTIDE SEQUENCE [LARGE SCALE GENOMIC DNA]</scope>
</reference>
<dbReference type="Proteomes" id="UP001165065">
    <property type="component" value="Unassembled WGS sequence"/>
</dbReference>
<protein>
    <submittedName>
        <fullName evidence="1">Uncharacterized protein</fullName>
    </submittedName>
</protein>
<dbReference type="EMBL" id="BRYA01001171">
    <property type="protein sequence ID" value="GMI40043.1"/>
    <property type="molecule type" value="Genomic_DNA"/>
</dbReference>
<evidence type="ECO:0000313" key="1">
    <source>
        <dbReference type="EMBL" id="GMI40043.1"/>
    </source>
</evidence>
<keyword evidence="2" id="KW-1185">Reference proteome</keyword>
<comment type="caution">
    <text evidence="1">The sequence shown here is derived from an EMBL/GenBank/DDBJ whole genome shotgun (WGS) entry which is preliminary data.</text>
</comment>
<evidence type="ECO:0000313" key="2">
    <source>
        <dbReference type="Proteomes" id="UP001165065"/>
    </source>
</evidence>
<sequence>MSTFESHSASRDYVPNDGYTGIHLERAAVSSETASESCSVDSESPLTQDFAFGYDVKEEEATEIIEPPQKKPRRTSIGSYTVTEVVIQPTLPKVGGPQGPGGMAEVFVPQPLSPQLRPLSTESVLNGLTKKDMMGYFEKWKESLNVAEGEGVVEAAQIKASMDKKFFFLSSLEDIMSKSQAIVRETKRRMDDVQAKIHNEILNCMSRDRENVERCLAVRKREKKLRNAISERQSRIVDSLEKFSKTVGT</sequence>
<proteinExistence type="predicted"/>
<gene>
    <name evidence="1" type="ORF">TrCOL_g13363</name>
</gene>
<organism evidence="1 2">
    <name type="scientific">Triparma columacea</name>
    <dbReference type="NCBI Taxonomy" id="722753"/>
    <lineage>
        <taxon>Eukaryota</taxon>
        <taxon>Sar</taxon>
        <taxon>Stramenopiles</taxon>
        <taxon>Ochrophyta</taxon>
        <taxon>Bolidophyceae</taxon>
        <taxon>Parmales</taxon>
        <taxon>Triparmaceae</taxon>
        <taxon>Triparma</taxon>
    </lineage>
</organism>
<dbReference type="AlphaFoldDB" id="A0A9W7GBB4"/>
<name>A0A9W7GBB4_9STRA</name>
<dbReference type="OrthoDB" id="10466190at2759"/>
<accession>A0A9W7GBB4</accession>